<name>A0A9P3LP83_9APHY</name>
<gene>
    <name evidence="7" type="ORF">PsYK624_171720</name>
</gene>
<dbReference type="SUPFAM" id="SSF56176">
    <property type="entry name" value="FAD-binding/transporter-associated domain-like"/>
    <property type="match status" value="1"/>
</dbReference>
<dbReference type="GO" id="GO:0071949">
    <property type="term" value="F:FAD binding"/>
    <property type="evidence" value="ECO:0007669"/>
    <property type="project" value="InterPro"/>
</dbReference>
<evidence type="ECO:0000256" key="2">
    <source>
        <dbReference type="ARBA" id="ARBA00005466"/>
    </source>
</evidence>
<dbReference type="OrthoDB" id="415825at2759"/>
<comment type="similarity">
    <text evidence="2">Belongs to the oxygen-dependent FAD-linked oxidoreductase family.</text>
</comment>
<dbReference type="PROSITE" id="PS51387">
    <property type="entry name" value="FAD_PCMH"/>
    <property type="match status" value="1"/>
</dbReference>
<keyword evidence="4" id="KW-0274">FAD</keyword>
<dbReference type="Pfam" id="PF01565">
    <property type="entry name" value="FAD_binding_4"/>
    <property type="match status" value="1"/>
</dbReference>
<comment type="caution">
    <text evidence="7">The sequence shown here is derived from an EMBL/GenBank/DDBJ whole genome shotgun (WGS) entry which is preliminary data.</text>
</comment>
<evidence type="ECO:0000256" key="1">
    <source>
        <dbReference type="ARBA" id="ARBA00001974"/>
    </source>
</evidence>
<reference evidence="7 8" key="1">
    <citation type="submission" date="2021-08" db="EMBL/GenBank/DDBJ databases">
        <title>Draft Genome Sequence of Phanerochaete sordida strain YK-624.</title>
        <authorList>
            <person name="Mori T."/>
            <person name="Dohra H."/>
            <person name="Suzuki T."/>
            <person name="Kawagishi H."/>
            <person name="Hirai H."/>
        </authorList>
    </citation>
    <scope>NUCLEOTIDE SEQUENCE [LARGE SCALE GENOMIC DNA]</scope>
    <source>
        <strain evidence="7 8">YK-624</strain>
    </source>
</reference>
<dbReference type="Proteomes" id="UP000703269">
    <property type="component" value="Unassembled WGS sequence"/>
</dbReference>
<dbReference type="InterPro" id="IPR006094">
    <property type="entry name" value="Oxid_FAD_bind_N"/>
</dbReference>
<dbReference type="EMBL" id="BPQB01000221">
    <property type="protein sequence ID" value="GJF00870.1"/>
    <property type="molecule type" value="Genomic_DNA"/>
</dbReference>
<evidence type="ECO:0000313" key="7">
    <source>
        <dbReference type="EMBL" id="GJF00870.1"/>
    </source>
</evidence>
<keyword evidence="5" id="KW-0560">Oxidoreductase</keyword>
<evidence type="ECO:0000256" key="5">
    <source>
        <dbReference type="ARBA" id="ARBA00023002"/>
    </source>
</evidence>
<evidence type="ECO:0000259" key="6">
    <source>
        <dbReference type="PROSITE" id="PS51387"/>
    </source>
</evidence>
<dbReference type="Gene3D" id="3.30.43.10">
    <property type="entry name" value="Uridine Diphospho-n-acetylenolpyruvylglucosamine Reductase, domain 2"/>
    <property type="match status" value="1"/>
</dbReference>
<dbReference type="InterPro" id="IPR016166">
    <property type="entry name" value="FAD-bd_PCMH"/>
</dbReference>
<dbReference type="PANTHER" id="PTHR42973:SF39">
    <property type="entry name" value="FAD-BINDING PCMH-TYPE DOMAIN-CONTAINING PROTEIN"/>
    <property type="match status" value="1"/>
</dbReference>
<proteinExistence type="inferred from homology"/>
<dbReference type="AlphaFoldDB" id="A0A9P3LP83"/>
<keyword evidence="8" id="KW-1185">Reference proteome</keyword>
<sequence length="538" mass="58989">MVADILDVFPKDQMVTSQDGKAYDEAVRRWADNAQRQAKVVVLPRTSEDVSKAIRYAVANDLEIAIRGGGHSCSGASSSDGLVIDLRHFASVSVDQDKRLLIVGGGAIWETVDREAAKYGLATVGGTVNHTGVGGLTLGGGYGWLTGDYGLALDNVVQAEVVIANGDILTCNAMENTDLFWAIRGGGSNFGVITAFVFQAHPQPNLIWSGLTVFAPDNLPAIVQASQKISKLPPKGRTSCIIFSCPRPALEPAIVFLPFYNGPEEVGRAMFKPILDIGPLTDMTRQMPYEQQNALFNDVTPVGGRKLMKSAYIGAEIDEGVIMNLFRAFVKLLEQYRELKPSIIVVDLHPFQKIMEVPPDGTAFANRGPLYNLSMLLWWTNPELDGAPVGVRPRAGDTCEGKCARRYRHSWLPEHLHGQRVRARRRLRAELRPARRDQGEVRSADGFPQVVPYHAKGIQGWRFGVRSALRRSRYETSVISAVFAMIHLVDQAALSLPCASIKFCAAQRHAHERPSLTILGVCILQTPENVYLVPPADD</sequence>
<feature type="domain" description="FAD-binding PCMH-type" evidence="6">
    <location>
        <begin position="34"/>
        <end position="203"/>
    </location>
</feature>
<dbReference type="InterPro" id="IPR016167">
    <property type="entry name" value="FAD-bd_PCMH_sub1"/>
</dbReference>
<accession>A0A9P3LP83</accession>
<dbReference type="GO" id="GO:0016491">
    <property type="term" value="F:oxidoreductase activity"/>
    <property type="evidence" value="ECO:0007669"/>
    <property type="project" value="UniProtKB-KW"/>
</dbReference>
<dbReference type="InterPro" id="IPR016169">
    <property type="entry name" value="FAD-bd_PCMH_sub2"/>
</dbReference>
<organism evidence="7 8">
    <name type="scientific">Phanerochaete sordida</name>
    <dbReference type="NCBI Taxonomy" id="48140"/>
    <lineage>
        <taxon>Eukaryota</taxon>
        <taxon>Fungi</taxon>
        <taxon>Dikarya</taxon>
        <taxon>Basidiomycota</taxon>
        <taxon>Agaricomycotina</taxon>
        <taxon>Agaricomycetes</taxon>
        <taxon>Polyporales</taxon>
        <taxon>Phanerochaetaceae</taxon>
        <taxon>Phanerochaete</taxon>
    </lineage>
</organism>
<dbReference type="PANTHER" id="PTHR42973">
    <property type="entry name" value="BINDING OXIDOREDUCTASE, PUTATIVE (AFU_ORTHOLOGUE AFUA_1G17690)-RELATED"/>
    <property type="match status" value="1"/>
</dbReference>
<dbReference type="InterPro" id="IPR050416">
    <property type="entry name" value="FAD-linked_Oxidoreductase"/>
</dbReference>
<evidence type="ECO:0000256" key="3">
    <source>
        <dbReference type="ARBA" id="ARBA00022630"/>
    </source>
</evidence>
<evidence type="ECO:0000313" key="8">
    <source>
        <dbReference type="Proteomes" id="UP000703269"/>
    </source>
</evidence>
<comment type="cofactor">
    <cofactor evidence="1">
        <name>FAD</name>
        <dbReference type="ChEBI" id="CHEBI:57692"/>
    </cofactor>
</comment>
<protein>
    <submittedName>
        <fullName evidence="7">FAD-dependent oxidoreductase</fullName>
    </submittedName>
</protein>
<keyword evidence="3" id="KW-0285">Flavoprotein</keyword>
<dbReference type="InterPro" id="IPR036318">
    <property type="entry name" value="FAD-bd_PCMH-like_sf"/>
</dbReference>
<dbReference type="Gene3D" id="3.40.462.20">
    <property type="match status" value="1"/>
</dbReference>
<dbReference type="Gene3D" id="3.30.465.10">
    <property type="match status" value="1"/>
</dbReference>
<evidence type="ECO:0000256" key="4">
    <source>
        <dbReference type="ARBA" id="ARBA00022827"/>
    </source>
</evidence>